<gene>
    <name evidence="11" type="ORF">GCM10025864_11460</name>
</gene>
<evidence type="ECO:0000256" key="2">
    <source>
        <dbReference type="ARBA" id="ARBA00011044"/>
    </source>
</evidence>
<dbReference type="NCBIfam" id="NF040570">
    <property type="entry name" value="guided_TnpB"/>
    <property type="match status" value="1"/>
</dbReference>
<dbReference type="RefSeq" id="WP_284292423.1">
    <property type="nucleotide sequence ID" value="NZ_BSUK01000001.1"/>
</dbReference>
<feature type="domain" description="Transposase putative helix-turn-helix" evidence="10">
    <location>
        <begin position="77"/>
        <end position="110"/>
    </location>
</feature>
<comment type="similarity">
    <text evidence="1">In the C-terminal section; belongs to the transposase 35 family.</text>
</comment>
<name>A0ABQ6HZH8_9MICO</name>
<dbReference type="Proteomes" id="UP001157091">
    <property type="component" value="Unassembled WGS sequence"/>
</dbReference>
<keyword evidence="5" id="KW-0862">Zinc</keyword>
<evidence type="ECO:0000256" key="5">
    <source>
        <dbReference type="ARBA" id="ARBA00022833"/>
    </source>
</evidence>
<dbReference type="PANTHER" id="PTHR30405:SF25">
    <property type="entry name" value="RNA-GUIDED DNA ENDONUCLEASE INSQ-RELATED"/>
    <property type="match status" value="1"/>
</dbReference>
<feature type="domain" description="Cas12f1-like TNB" evidence="9">
    <location>
        <begin position="403"/>
        <end position="469"/>
    </location>
</feature>
<comment type="similarity">
    <text evidence="2">In the N-terminal section; belongs to the transposase 2 family.</text>
</comment>
<evidence type="ECO:0000256" key="3">
    <source>
        <dbReference type="ARBA" id="ARBA00022578"/>
    </source>
</evidence>
<keyword evidence="4" id="KW-0479">Metal-binding</keyword>
<accession>A0ABQ6HZH8</accession>
<keyword evidence="12" id="KW-1185">Reference proteome</keyword>
<feature type="domain" description="Probable transposase IS891/IS1136/IS1341" evidence="8">
    <location>
        <begin position="269"/>
        <end position="392"/>
    </location>
</feature>
<evidence type="ECO:0000259" key="10">
    <source>
        <dbReference type="Pfam" id="PF12323"/>
    </source>
</evidence>
<keyword evidence="3" id="KW-0815">Transposition</keyword>
<evidence type="ECO:0000256" key="6">
    <source>
        <dbReference type="ARBA" id="ARBA00023125"/>
    </source>
</evidence>
<dbReference type="NCBIfam" id="TIGR01766">
    <property type="entry name" value="IS200/IS605 family accessory protein TnpB-like domain"/>
    <property type="match status" value="1"/>
</dbReference>
<evidence type="ECO:0000256" key="1">
    <source>
        <dbReference type="ARBA" id="ARBA00008761"/>
    </source>
</evidence>
<dbReference type="Pfam" id="PF01385">
    <property type="entry name" value="OrfB_IS605"/>
    <property type="match status" value="1"/>
</dbReference>
<dbReference type="InterPro" id="IPR001959">
    <property type="entry name" value="Transposase"/>
</dbReference>
<comment type="caution">
    <text evidence="11">The sequence shown here is derived from an EMBL/GenBank/DDBJ whole genome shotgun (WGS) entry which is preliminary data.</text>
</comment>
<evidence type="ECO:0000259" key="9">
    <source>
        <dbReference type="Pfam" id="PF07282"/>
    </source>
</evidence>
<proteinExistence type="inferred from homology"/>
<dbReference type="Pfam" id="PF12323">
    <property type="entry name" value="HTH_OrfB_IS605"/>
    <property type="match status" value="1"/>
</dbReference>
<protein>
    <submittedName>
        <fullName evidence="11">Transposase</fullName>
    </submittedName>
</protein>
<keyword evidence="7" id="KW-0233">DNA recombination</keyword>
<dbReference type="InterPro" id="IPR021027">
    <property type="entry name" value="Transposase_put_HTH"/>
</dbReference>
<evidence type="ECO:0000313" key="12">
    <source>
        <dbReference type="Proteomes" id="UP001157091"/>
    </source>
</evidence>
<sequence length="474" mass="52379">MVEHRDRAARFGLEHLQAALGAQGRSIVILDDGEVADDLVRDLTEVLTSFRPPVRAAYGCRGGGDVGGAWECGVVTLQGFRVELAPDAAQGSRLAQHAGLHRVVFNHCLAHVVAVMGQRAAERTYGLRDDELTPAMGWSAPALEKYWRATHRQAYPWFSDEGLSSRVPKEACRALAAALGNWAKSKTAARKGRRVGFPRFRRRKDGASCRFDAHTAHPATSRLVHVPTIGKVSTREDMGWLTDRIADRRARVLGSRFERRAGRWWVAFQVEVDRTDINARHRAPTGGPVVGIDLGITTFATIAADDGTVVEVPNPRHLGHKLRRLRRANKALARKQKGSKNRAKAAAAVAKVHLEVAHARADFLHQLTTSLTRTKSTIVIEDLSVAGMVKNRRLARHIADAGWAEFRRQLTYKATWYGSKVVVADRWFPSTRTCPTCAAVNHDLTLADRIWTCPCGTVHDRDRTAAINLLRLAA</sequence>
<dbReference type="PANTHER" id="PTHR30405">
    <property type="entry name" value="TRANSPOSASE"/>
    <property type="match status" value="1"/>
</dbReference>
<evidence type="ECO:0000256" key="7">
    <source>
        <dbReference type="ARBA" id="ARBA00023172"/>
    </source>
</evidence>
<evidence type="ECO:0000259" key="8">
    <source>
        <dbReference type="Pfam" id="PF01385"/>
    </source>
</evidence>
<dbReference type="Pfam" id="PF07282">
    <property type="entry name" value="Cas12f1-like_TNB"/>
    <property type="match status" value="1"/>
</dbReference>
<reference evidence="12" key="1">
    <citation type="journal article" date="2019" name="Int. J. Syst. Evol. Microbiol.">
        <title>The Global Catalogue of Microorganisms (GCM) 10K type strain sequencing project: providing services to taxonomists for standard genome sequencing and annotation.</title>
        <authorList>
            <consortium name="The Broad Institute Genomics Platform"/>
            <consortium name="The Broad Institute Genome Sequencing Center for Infectious Disease"/>
            <person name="Wu L."/>
            <person name="Ma J."/>
        </authorList>
    </citation>
    <scope>NUCLEOTIDE SEQUENCE [LARGE SCALE GENOMIC DNA]</scope>
    <source>
        <strain evidence="12">NBRC 106348</strain>
    </source>
</reference>
<evidence type="ECO:0000256" key="4">
    <source>
        <dbReference type="ARBA" id="ARBA00022723"/>
    </source>
</evidence>
<dbReference type="EMBL" id="BSUK01000001">
    <property type="protein sequence ID" value="GMA23387.1"/>
    <property type="molecule type" value="Genomic_DNA"/>
</dbReference>
<keyword evidence="6" id="KW-0238">DNA-binding</keyword>
<dbReference type="InterPro" id="IPR010095">
    <property type="entry name" value="Cas12f1-like_TNB"/>
</dbReference>
<evidence type="ECO:0000313" key="11">
    <source>
        <dbReference type="EMBL" id="GMA23387.1"/>
    </source>
</evidence>
<organism evidence="11 12">
    <name type="scientific">Luteimicrobium album</name>
    <dbReference type="NCBI Taxonomy" id="1054550"/>
    <lineage>
        <taxon>Bacteria</taxon>
        <taxon>Bacillati</taxon>
        <taxon>Actinomycetota</taxon>
        <taxon>Actinomycetes</taxon>
        <taxon>Micrococcales</taxon>
        <taxon>Luteimicrobium</taxon>
    </lineage>
</organism>
<dbReference type="InterPro" id="IPR051399">
    <property type="entry name" value="RNA-guided_DNA_endo/Transpos"/>
</dbReference>